<organism evidence="2">
    <name type="scientific">Eutreptiella gymnastica</name>
    <dbReference type="NCBI Taxonomy" id="73025"/>
    <lineage>
        <taxon>Eukaryota</taxon>
        <taxon>Discoba</taxon>
        <taxon>Euglenozoa</taxon>
        <taxon>Euglenida</taxon>
        <taxon>Spirocuta</taxon>
        <taxon>Euglenophyceae</taxon>
        <taxon>Eutreptiales</taxon>
        <taxon>Eutreptiaceae</taxon>
        <taxon>Eutreptiella</taxon>
    </lineage>
</organism>
<evidence type="ECO:0000313" key="2">
    <source>
        <dbReference type="EMBL" id="CAD9006471.1"/>
    </source>
</evidence>
<gene>
    <name evidence="2" type="ORF">EGYM00392_LOCUS17561</name>
</gene>
<evidence type="ECO:0000256" key="1">
    <source>
        <dbReference type="SAM" id="MobiDB-lite"/>
    </source>
</evidence>
<name>A0A7S1IAK6_9EUGL</name>
<accession>A0A7S1IAK6</accession>
<sequence length="104" mass="11198">MDFDGTKRKLNGDVAESDVSWLVLDMQVGAQSESLSSRAWAFRSPCLAPCRTVHRPSSPLVVRLCSGVHLDSLATLDKPAVQTTDPSPPQHAERGVCHPLAFGS</sequence>
<proteinExistence type="predicted"/>
<reference evidence="2" key="1">
    <citation type="submission" date="2021-01" db="EMBL/GenBank/DDBJ databases">
        <authorList>
            <person name="Corre E."/>
            <person name="Pelletier E."/>
            <person name="Niang G."/>
            <person name="Scheremetjew M."/>
            <person name="Finn R."/>
            <person name="Kale V."/>
            <person name="Holt S."/>
            <person name="Cochrane G."/>
            <person name="Meng A."/>
            <person name="Brown T."/>
            <person name="Cohen L."/>
        </authorList>
    </citation>
    <scope>NUCLEOTIDE SEQUENCE</scope>
    <source>
        <strain evidence="2">NIES-381</strain>
    </source>
</reference>
<feature type="region of interest" description="Disordered" evidence="1">
    <location>
        <begin position="79"/>
        <end position="104"/>
    </location>
</feature>
<protein>
    <submittedName>
        <fullName evidence="2">Uncharacterized protein</fullName>
    </submittedName>
</protein>
<dbReference type="EMBL" id="HBGA01047813">
    <property type="protein sequence ID" value="CAD9006471.1"/>
    <property type="molecule type" value="Transcribed_RNA"/>
</dbReference>
<dbReference type="AlphaFoldDB" id="A0A7S1IAK6"/>